<name>A0AAD0RRW3_9NEIS</name>
<gene>
    <name evidence="1" type="ORF">D1345_10515</name>
</gene>
<accession>A0AAD0RRW3</accession>
<evidence type="ECO:0000313" key="2">
    <source>
        <dbReference type="Proteomes" id="UP000259465"/>
    </source>
</evidence>
<proteinExistence type="predicted"/>
<dbReference type="Proteomes" id="UP000259465">
    <property type="component" value="Chromosome"/>
</dbReference>
<organism evidence="1 2">
    <name type="scientific">Chromobacterium rhizoryzae</name>
    <dbReference type="NCBI Taxonomy" id="1778675"/>
    <lineage>
        <taxon>Bacteria</taxon>
        <taxon>Pseudomonadati</taxon>
        <taxon>Pseudomonadota</taxon>
        <taxon>Betaproteobacteria</taxon>
        <taxon>Neisseriales</taxon>
        <taxon>Chromobacteriaceae</taxon>
        <taxon>Chromobacterium</taxon>
    </lineage>
</organism>
<sequence length="246" mass="27349">MSWMDRLFNALDGAYPNRWRAAFPDQHAIDHWQDEWAQAFEDEGLSPRDVGVGRKACRRLYDWPPSIAEFLRACRPASTTTPEALFYRAQTEMQRRRDGQQDNWPSWGLFWAAASLGNDLLYGTFKGMEARWCVAMEANQHRTDAPEEAPKQIAVARISPAEAADRLREIGGKVRAIGAPASGIKLDWARSIAEKTARGHYGNAYGQRMAAEAFVNLRQPVPPALVPFLPAVTAPAAANEPGEEAA</sequence>
<reference evidence="1 2" key="1">
    <citation type="submission" date="2018-08" db="EMBL/GenBank/DDBJ databases">
        <title>Complete genome sequence of JP2-74.</title>
        <authorList>
            <person name="Wu L."/>
        </authorList>
    </citation>
    <scope>NUCLEOTIDE SEQUENCE [LARGE SCALE GENOMIC DNA]</scope>
    <source>
        <strain evidence="1 2">JP2-74</strain>
    </source>
</reference>
<protein>
    <submittedName>
        <fullName evidence="1">Uncharacterized protein</fullName>
    </submittedName>
</protein>
<dbReference type="EMBL" id="CP031968">
    <property type="protein sequence ID" value="AXT46594.1"/>
    <property type="molecule type" value="Genomic_DNA"/>
</dbReference>
<dbReference type="AlphaFoldDB" id="A0AAD0RRW3"/>
<dbReference type="KEGG" id="crz:D1345_10515"/>
<keyword evidence="2" id="KW-1185">Reference proteome</keyword>
<evidence type="ECO:0000313" key="1">
    <source>
        <dbReference type="EMBL" id="AXT46594.1"/>
    </source>
</evidence>
<dbReference type="RefSeq" id="WP_118267599.1">
    <property type="nucleotide sequence ID" value="NZ_CP031968.1"/>
</dbReference>